<evidence type="ECO:0000256" key="3">
    <source>
        <dbReference type="ARBA" id="ARBA00022806"/>
    </source>
</evidence>
<feature type="domain" description="DEAD-box RNA helicase Q" evidence="12">
    <location>
        <begin position="63"/>
        <end position="91"/>
    </location>
</feature>
<feature type="region of interest" description="Disordered" evidence="9">
    <location>
        <begin position="29"/>
        <end position="55"/>
    </location>
</feature>
<dbReference type="PROSITE" id="PS51195">
    <property type="entry name" value="Q_MOTIF"/>
    <property type="match status" value="1"/>
</dbReference>
<evidence type="ECO:0000256" key="7">
    <source>
        <dbReference type="RuleBase" id="RU000492"/>
    </source>
</evidence>
<dbReference type="InterPro" id="IPR027417">
    <property type="entry name" value="P-loop_NTPase"/>
</dbReference>
<gene>
    <name evidence="13" type="ORF">CSSPTR1EN2_LOCUS22545</name>
</gene>
<keyword evidence="14" id="KW-1185">Reference proteome</keyword>
<comment type="catalytic activity">
    <reaction evidence="8">
        <text>ATP + H2O = ADP + phosphate + H(+)</text>
        <dbReference type="Rhea" id="RHEA:13065"/>
        <dbReference type="ChEBI" id="CHEBI:15377"/>
        <dbReference type="ChEBI" id="CHEBI:15378"/>
        <dbReference type="ChEBI" id="CHEBI:30616"/>
        <dbReference type="ChEBI" id="CHEBI:43474"/>
        <dbReference type="ChEBI" id="CHEBI:456216"/>
        <dbReference type="EC" id="3.6.4.13"/>
    </reaction>
</comment>
<dbReference type="Pfam" id="PF13959">
    <property type="entry name" value="CTE_SPB4"/>
    <property type="match status" value="1"/>
</dbReference>
<dbReference type="InterPro" id="IPR014014">
    <property type="entry name" value="RNA_helicase_DEAD_Q_motif"/>
</dbReference>
<evidence type="ECO:0000256" key="4">
    <source>
        <dbReference type="ARBA" id="ARBA00022840"/>
    </source>
</evidence>
<evidence type="ECO:0000256" key="9">
    <source>
        <dbReference type="SAM" id="MobiDB-lite"/>
    </source>
</evidence>
<feature type="compositionally biased region" description="Acidic residues" evidence="9">
    <location>
        <begin position="711"/>
        <end position="723"/>
    </location>
</feature>
<feature type="compositionally biased region" description="Basic residues" evidence="9">
    <location>
        <begin position="727"/>
        <end position="738"/>
    </location>
</feature>
<dbReference type="CDD" id="cd18787">
    <property type="entry name" value="SF2_C_DEAD"/>
    <property type="match status" value="1"/>
</dbReference>
<dbReference type="SUPFAM" id="SSF52540">
    <property type="entry name" value="P-loop containing nucleoside triphosphate hydrolases"/>
    <property type="match status" value="1"/>
</dbReference>
<dbReference type="InterPro" id="IPR025313">
    <property type="entry name" value="SPB4-like_CTE"/>
</dbReference>
<dbReference type="PANTHER" id="PTHR24031">
    <property type="entry name" value="RNA HELICASE"/>
    <property type="match status" value="1"/>
</dbReference>
<sequence>MKEPIQQSNPSTISSNHCDEIDALETRIAAGAPAPGSNPLAVILPKEDEEGSRVEPRPYVGAKRFTQLPLSDRSQRGLKEAKYTHMTAIQRASLPHALCGHDILGAAKTGSGKTLAFLIPVIEKLYRLRWGAMDGIGAVIISPTRELAMQIFDELRKVGKHHSLSGGLLIGGRKGVETEKETVAGLNILVCTPGRLLQHMDETPNFDCSQLQVLVLDEADRILDMGFAGTLNAILAQLSKERQTMLFSATQTRSVQDLARLSMSDPEFLAVHAESAAATPARLHQTAMIVPLDEKLDMLWSFIKTHLHNKTLVFLSSCKQVKFVHDAFRRLRPGVPLMCLHGRMKQMQRMVVFFKFCETKHAVLFATDVAARGLDFPTVDWVVQVDCPEDVPSYIHRVGRTARYTATGRSLMFLLPSEQSMLAALEAMKIPIKLIKANQAKMQPVSGALAGLLSKDPDLKYMAQRAFVTYLRSIHLRSDKSIFDVHQLPHAEYAASLGLPTTPRIRFLRKGSKSSKQGTAFVRMRAQDEDDMESDDNNGTDEDEFLQKKRPRKSLDEEDEDQEAKQMNAKSSGVKVLKKKKLKIDTSRAGGQRMVFDEEGTAMPPLAALAQQRNESGGLTEDIAMAAGERFRQLKVEMKQRDKEDRLLEKQRLREKRYKNKQKAKAGAEDDEDEAVGIKLGHAVPTDEISNSESEEEEDYRKRKGQTQEYESSEVEGGSEESDMPLRKQKSRGRKSRTVKREDEGETRVSGGVDELSLAEQEVLALKLLKMRRK</sequence>
<comment type="domain">
    <text evidence="8">The Q motif is unique to and characteristic of the DEAD box family of RNA helicases and controls ATP binding and hydrolysis.</text>
</comment>
<dbReference type="InterPro" id="IPR000629">
    <property type="entry name" value="RNA-helicase_DEAD-box_CS"/>
</dbReference>
<evidence type="ECO:0000313" key="13">
    <source>
        <dbReference type="EMBL" id="CAK9235094.1"/>
    </source>
</evidence>
<keyword evidence="1 7" id="KW-0547">Nucleotide-binding</keyword>
<dbReference type="Pfam" id="PF00270">
    <property type="entry name" value="DEAD"/>
    <property type="match status" value="1"/>
</dbReference>
<evidence type="ECO:0000313" key="14">
    <source>
        <dbReference type="Proteomes" id="UP001497512"/>
    </source>
</evidence>
<dbReference type="PROSITE" id="PS00039">
    <property type="entry name" value="DEAD_ATP_HELICASE"/>
    <property type="match status" value="1"/>
</dbReference>
<keyword evidence="2 7" id="KW-0378">Hydrolase</keyword>
<reference evidence="13" key="1">
    <citation type="submission" date="2024-02" db="EMBL/GenBank/DDBJ databases">
        <authorList>
            <consortium name="ELIXIR-Norway"/>
            <consortium name="Elixir Norway"/>
        </authorList>
    </citation>
    <scope>NUCLEOTIDE SEQUENCE</scope>
</reference>
<keyword evidence="5 8" id="KW-0694">RNA-binding</keyword>
<comment type="similarity">
    <text evidence="7">Belongs to the DEAD box helicase family.</text>
</comment>
<dbReference type="SMART" id="SM00490">
    <property type="entry name" value="HELICc"/>
    <property type="match status" value="1"/>
</dbReference>
<dbReference type="Gene3D" id="3.40.50.300">
    <property type="entry name" value="P-loop containing nucleotide triphosphate hydrolases"/>
    <property type="match status" value="2"/>
</dbReference>
<feature type="domain" description="Helicase ATP-binding" evidence="10">
    <location>
        <begin position="94"/>
        <end position="269"/>
    </location>
</feature>
<keyword evidence="3 7" id="KW-0347">Helicase</keyword>
<dbReference type="Proteomes" id="UP001497512">
    <property type="component" value="Chromosome 8"/>
</dbReference>
<feature type="short sequence motif" description="Q motif" evidence="6">
    <location>
        <begin position="63"/>
        <end position="91"/>
    </location>
</feature>
<dbReference type="PROSITE" id="PS51194">
    <property type="entry name" value="HELICASE_CTER"/>
    <property type="match status" value="1"/>
</dbReference>
<evidence type="ECO:0000259" key="12">
    <source>
        <dbReference type="PROSITE" id="PS51195"/>
    </source>
</evidence>
<organism evidence="13 14">
    <name type="scientific">Sphagnum troendelagicum</name>
    <dbReference type="NCBI Taxonomy" id="128251"/>
    <lineage>
        <taxon>Eukaryota</taxon>
        <taxon>Viridiplantae</taxon>
        <taxon>Streptophyta</taxon>
        <taxon>Embryophyta</taxon>
        <taxon>Bryophyta</taxon>
        <taxon>Sphagnophytina</taxon>
        <taxon>Sphagnopsida</taxon>
        <taxon>Sphagnales</taxon>
        <taxon>Sphagnaceae</taxon>
        <taxon>Sphagnum</taxon>
    </lineage>
</organism>
<accession>A0ABP0V2I2</accession>
<dbReference type="InterPro" id="IPR011545">
    <property type="entry name" value="DEAD/DEAH_box_helicase_dom"/>
</dbReference>
<feature type="region of interest" description="Disordered" evidence="9">
    <location>
        <begin position="508"/>
        <end position="579"/>
    </location>
</feature>
<feature type="compositionally biased region" description="Acidic residues" evidence="9">
    <location>
        <begin position="528"/>
        <end position="544"/>
    </location>
</feature>
<evidence type="ECO:0000259" key="10">
    <source>
        <dbReference type="PROSITE" id="PS51192"/>
    </source>
</evidence>
<feature type="domain" description="Helicase C-terminal" evidence="11">
    <location>
        <begin position="295"/>
        <end position="443"/>
    </location>
</feature>
<evidence type="ECO:0000259" key="11">
    <source>
        <dbReference type="PROSITE" id="PS51194"/>
    </source>
</evidence>
<evidence type="ECO:0000256" key="5">
    <source>
        <dbReference type="ARBA" id="ARBA00022884"/>
    </source>
</evidence>
<evidence type="ECO:0000256" key="1">
    <source>
        <dbReference type="ARBA" id="ARBA00022741"/>
    </source>
</evidence>
<dbReference type="InterPro" id="IPR001650">
    <property type="entry name" value="Helicase_C-like"/>
</dbReference>
<dbReference type="SMART" id="SM00487">
    <property type="entry name" value="DEXDc"/>
    <property type="match status" value="1"/>
</dbReference>
<protein>
    <recommendedName>
        <fullName evidence="8">ATP-dependent RNA helicase</fullName>
        <ecNumber evidence="8">3.6.4.13</ecNumber>
    </recommendedName>
</protein>
<evidence type="ECO:0000256" key="2">
    <source>
        <dbReference type="ARBA" id="ARBA00022801"/>
    </source>
</evidence>
<dbReference type="EC" id="3.6.4.13" evidence="8"/>
<dbReference type="EMBL" id="OZ019900">
    <property type="protein sequence ID" value="CAK9235094.1"/>
    <property type="molecule type" value="Genomic_DNA"/>
</dbReference>
<evidence type="ECO:0000256" key="6">
    <source>
        <dbReference type="PROSITE-ProRule" id="PRU00552"/>
    </source>
</evidence>
<dbReference type="SMART" id="SM01178">
    <property type="entry name" value="DUF4217"/>
    <property type="match status" value="1"/>
</dbReference>
<evidence type="ECO:0000256" key="8">
    <source>
        <dbReference type="RuleBase" id="RU365068"/>
    </source>
</evidence>
<dbReference type="Pfam" id="PF00271">
    <property type="entry name" value="Helicase_C"/>
    <property type="match status" value="1"/>
</dbReference>
<name>A0ABP0V2I2_9BRYO</name>
<dbReference type="PROSITE" id="PS51192">
    <property type="entry name" value="HELICASE_ATP_BIND_1"/>
    <property type="match status" value="1"/>
</dbReference>
<feature type="region of interest" description="Disordered" evidence="9">
    <location>
        <begin position="637"/>
        <end position="754"/>
    </location>
</feature>
<dbReference type="CDD" id="cd17941">
    <property type="entry name" value="DEADc_DDX10"/>
    <property type="match status" value="1"/>
</dbReference>
<proteinExistence type="inferred from homology"/>
<keyword evidence="4 7" id="KW-0067">ATP-binding</keyword>
<feature type="compositionally biased region" description="Basic residues" evidence="9">
    <location>
        <begin position="653"/>
        <end position="664"/>
    </location>
</feature>
<comment type="function">
    <text evidence="8">RNA helicase.</text>
</comment>
<feature type="compositionally biased region" description="Basic and acidic residues" evidence="9">
    <location>
        <begin position="637"/>
        <end position="652"/>
    </location>
</feature>
<dbReference type="InterPro" id="IPR014001">
    <property type="entry name" value="Helicase_ATP-bd"/>
</dbReference>